<organism evidence="1 2">
    <name type="scientific">Paenibacillus monticola</name>
    <dbReference type="NCBI Taxonomy" id="2666075"/>
    <lineage>
        <taxon>Bacteria</taxon>
        <taxon>Bacillati</taxon>
        <taxon>Bacillota</taxon>
        <taxon>Bacilli</taxon>
        <taxon>Bacillales</taxon>
        <taxon>Paenibacillaceae</taxon>
        <taxon>Paenibacillus</taxon>
    </lineage>
</organism>
<name>A0A7X2H5C5_9BACL</name>
<dbReference type="EMBL" id="WJXB01000003">
    <property type="protein sequence ID" value="MRN53831.1"/>
    <property type="molecule type" value="Genomic_DNA"/>
</dbReference>
<dbReference type="InterPro" id="IPR013324">
    <property type="entry name" value="RNA_pol_sigma_r3/r4-like"/>
</dbReference>
<comment type="caution">
    <text evidence="1">The sequence shown here is derived from an EMBL/GenBank/DDBJ whole genome shotgun (WGS) entry which is preliminary data.</text>
</comment>
<proteinExistence type="predicted"/>
<dbReference type="RefSeq" id="WP_154118813.1">
    <property type="nucleotide sequence ID" value="NZ_WJXB01000003.1"/>
</dbReference>
<reference evidence="1 2" key="1">
    <citation type="submission" date="2019-11" db="EMBL/GenBank/DDBJ databases">
        <title>Paenibacillus monticola sp. nov., a novel PGPR strain isolated from mountain sample in China.</title>
        <authorList>
            <person name="Zhao Q."/>
            <person name="Li H.-P."/>
            <person name="Zhang J.-L."/>
        </authorList>
    </citation>
    <scope>NUCLEOTIDE SEQUENCE [LARGE SCALE GENOMIC DNA]</scope>
    <source>
        <strain evidence="1 2">LC-T2</strain>
    </source>
</reference>
<evidence type="ECO:0008006" key="3">
    <source>
        <dbReference type="Google" id="ProtNLM"/>
    </source>
</evidence>
<accession>A0A7X2H5C5</accession>
<gene>
    <name evidence="1" type="ORF">GJB61_12610</name>
</gene>
<dbReference type="SUPFAM" id="SSF88659">
    <property type="entry name" value="Sigma3 and sigma4 domains of RNA polymerase sigma factors"/>
    <property type="match status" value="1"/>
</dbReference>
<dbReference type="Proteomes" id="UP000463051">
    <property type="component" value="Unassembled WGS sequence"/>
</dbReference>
<dbReference type="AlphaFoldDB" id="A0A7X2H5C5"/>
<evidence type="ECO:0000313" key="2">
    <source>
        <dbReference type="Proteomes" id="UP000463051"/>
    </source>
</evidence>
<dbReference type="Gene3D" id="1.20.140.160">
    <property type="match status" value="1"/>
</dbReference>
<evidence type="ECO:0000313" key="1">
    <source>
        <dbReference type="EMBL" id="MRN53831.1"/>
    </source>
</evidence>
<keyword evidence="2" id="KW-1185">Reference proteome</keyword>
<sequence>MKTNSKEELYSSVEMAFSSYVKSCMTFMSRNFFKMHDQELYRIKSLEEIQEGTLGQINSEHNDFALIDEKESLFKVILTLSSFEKKLLFLKFHEEKPDWKVAEILGVSRQAITKSKKKLLLKIKDSLDS</sequence>
<protein>
    <recommendedName>
        <fullName evidence="3">Sigma-70 family RNA polymerase sigma factor</fullName>
    </recommendedName>
</protein>